<sequence>MGPSSANTAPLPSAAMARHAPTDHFVDDDPTVYINYDEDDHGARSEPEDPMPGWRKPIALIGWGLLIVVLIALIVWGVMQLVAGTPPQDSFIRTPATVTSTRPPTSGATHDAPAPATSQSTEPTPSSDAPTASTEETLPSTTPQTTTTTTPSGETYPLPQLPSVITLPSLPGLPTEITLPPGL</sequence>
<protein>
    <submittedName>
        <fullName evidence="3">Uncharacterized protein</fullName>
    </submittedName>
</protein>
<feature type="compositionally biased region" description="Polar residues" evidence="1">
    <location>
        <begin position="116"/>
        <end position="129"/>
    </location>
</feature>
<dbReference type="Proteomes" id="UP000193040">
    <property type="component" value="Unassembled WGS sequence"/>
</dbReference>
<keyword evidence="2" id="KW-0472">Membrane</keyword>
<proteinExistence type="predicted"/>
<dbReference type="STRING" id="1784.VC42_17195"/>
<keyword evidence="4" id="KW-1185">Reference proteome</keyword>
<keyword evidence="2" id="KW-0812">Transmembrane</keyword>
<name>A0A1X0Y800_MYCSI</name>
<evidence type="ECO:0000256" key="2">
    <source>
        <dbReference type="SAM" id="Phobius"/>
    </source>
</evidence>
<feature type="region of interest" description="Disordered" evidence="1">
    <location>
        <begin position="86"/>
        <end position="183"/>
    </location>
</feature>
<evidence type="ECO:0000256" key="1">
    <source>
        <dbReference type="SAM" id="MobiDB-lite"/>
    </source>
</evidence>
<evidence type="ECO:0000313" key="4">
    <source>
        <dbReference type="Proteomes" id="UP000193040"/>
    </source>
</evidence>
<keyword evidence="2" id="KW-1133">Transmembrane helix</keyword>
<feature type="compositionally biased region" description="Low complexity" evidence="1">
    <location>
        <begin position="130"/>
        <end position="157"/>
    </location>
</feature>
<evidence type="ECO:0000313" key="3">
    <source>
        <dbReference type="EMBL" id="ORJ61164.1"/>
    </source>
</evidence>
<organism evidence="3 4">
    <name type="scientific">Mycobacterium simiae</name>
    <name type="common">Mycobacterium habana</name>
    <dbReference type="NCBI Taxonomy" id="1784"/>
    <lineage>
        <taxon>Bacteria</taxon>
        <taxon>Bacillati</taxon>
        <taxon>Actinomycetota</taxon>
        <taxon>Actinomycetes</taxon>
        <taxon>Mycobacteriales</taxon>
        <taxon>Mycobacteriaceae</taxon>
        <taxon>Mycobacterium</taxon>
        <taxon>Mycobacterium simiae complex</taxon>
    </lineage>
</organism>
<feature type="region of interest" description="Disordered" evidence="1">
    <location>
        <begin position="1"/>
        <end position="24"/>
    </location>
</feature>
<reference evidence="3 4" key="1">
    <citation type="submission" date="2017-03" db="EMBL/GenBank/DDBJ databases">
        <title>Genomic insights into Mycobacterium simiae human colonization.</title>
        <authorList>
            <person name="Steffani J.L."/>
            <person name="Brunck M.E."/>
            <person name="Cruz E."/>
            <person name="Montiel R."/>
            <person name="Barona F."/>
        </authorList>
    </citation>
    <scope>NUCLEOTIDE SEQUENCE [LARGE SCALE GENOMIC DNA]</scope>
    <source>
        <strain evidence="3 4">MsiGto</strain>
    </source>
</reference>
<dbReference type="AlphaFoldDB" id="A0A1X0Y800"/>
<feature type="compositionally biased region" description="Polar residues" evidence="1">
    <location>
        <begin position="96"/>
        <end position="108"/>
    </location>
</feature>
<dbReference type="EMBL" id="MZZM01000016">
    <property type="protein sequence ID" value="ORJ61164.1"/>
    <property type="molecule type" value="Genomic_DNA"/>
</dbReference>
<feature type="compositionally biased region" description="Polar residues" evidence="1">
    <location>
        <begin position="1"/>
        <end position="10"/>
    </location>
</feature>
<gene>
    <name evidence="3" type="ORF">B5M45_13130</name>
</gene>
<comment type="caution">
    <text evidence="3">The sequence shown here is derived from an EMBL/GenBank/DDBJ whole genome shotgun (WGS) entry which is preliminary data.</text>
</comment>
<feature type="transmembrane region" description="Helical" evidence="2">
    <location>
        <begin position="60"/>
        <end position="83"/>
    </location>
</feature>
<accession>A0A1X0Y800</accession>